<evidence type="ECO:0000313" key="2">
    <source>
        <dbReference type="Proteomes" id="UP000235293"/>
    </source>
</evidence>
<proteinExistence type="predicted"/>
<accession>A0A9X7I9Q3</accession>
<dbReference type="Proteomes" id="UP000235293">
    <property type="component" value="Unassembled WGS sequence"/>
</dbReference>
<dbReference type="AlphaFoldDB" id="A0A9X7I9Q3"/>
<reference evidence="1 2" key="1">
    <citation type="submission" date="2017-09" db="EMBL/GenBank/DDBJ databases">
        <title>Bacterial strain isolated from the female urinary microbiota.</title>
        <authorList>
            <person name="Thomas-White K."/>
            <person name="Kumar N."/>
            <person name="Forster S."/>
            <person name="Putonti C."/>
            <person name="Lawley T."/>
            <person name="Wolfe A.J."/>
        </authorList>
    </citation>
    <scope>NUCLEOTIDE SEQUENCE [LARGE SCALE GENOMIC DNA]</scope>
    <source>
        <strain evidence="1 2">UMB0411</strain>
    </source>
</reference>
<name>A0A9X7I9Q3_9BIFI</name>
<comment type="caution">
    <text evidence="1">The sequence shown here is derived from an EMBL/GenBank/DDBJ whole genome shotgun (WGS) entry which is preliminary data.</text>
</comment>
<evidence type="ECO:0000313" key="1">
    <source>
        <dbReference type="EMBL" id="PMC55491.1"/>
    </source>
</evidence>
<sequence length="64" mass="7071">MFPNNAKTITNAGNSSANVSEALHQCFANVASEALHHCFANEDSEALRQCFCEKWFCSFVVLLC</sequence>
<gene>
    <name evidence="1" type="ORF">CJ213_05335</name>
</gene>
<dbReference type="EMBL" id="PNGY01000001">
    <property type="protein sequence ID" value="PMC55491.1"/>
    <property type="molecule type" value="Genomic_DNA"/>
</dbReference>
<organism evidence="1 2">
    <name type="scientific">Gardnerella swidsinskii</name>
    <dbReference type="NCBI Taxonomy" id="2792979"/>
    <lineage>
        <taxon>Bacteria</taxon>
        <taxon>Bacillati</taxon>
        <taxon>Actinomycetota</taxon>
        <taxon>Actinomycetes</taxon>
        <taxon>Bifidobacteriales</taxon>
        <taxon>Bifidobacteriaceae</taxon>
        <taxon>Gardnerella</taxon>
    </lineage>
</organism>
<protein>
    <submittedName>
        <fullName evidence="1">Uncharacterized protein</fullName>
    </submittedName>
</protein>